<reference evidence="3 4" key="1">
    <citation type="submission" date="2017-10" db="EMBL/GenBank/DDBJ databases">
        <title>Whole genome sequencing of Pseudoxanthomonas broegbernensis DSM 12573(T).</title>
        <authorList>
            <person name="Kumar S."/>
            <person name="Bansal K."/>
            <person name="Kaur A."/>
            <person name="Patil P."/>
            <person name="Sharma S."/>
            <person name="Patil P.B."/>
        </authorList>
    </citation>
    <scope>NUCLEOTIDE SEQUENCE [LARGE SCALE GENOMIC DNA]</scope>
    <source>
        <strain evidence="3 4">DSM 12573</strain>
    </source>
</reference>
<gene>
    <name evidence="3" type="ORF">B1992_07830</name>
</gene>
<dbReference type="Pfam" id="PF05569">
    <property type="entry name" value="Peptidase_M56"/>
    <property type="match status" value="1"/>
</dbReference>
<name>A0A7V8GMG2_9GAMM</name>
<keyword evidence="1" id="KW-1133">Transmembrane helix</keyword>
<evidence type="ECO:0000313" key="4">
    <source>
        <dbReference type="Proteomes" id="UP000462066"/>
    </source>
</evidence>
<protein>
    <recommendedName>
        <fullName evidence="2">Peptidase M56 domain-containing protein</fullName>
    </recommendedName>
</protein>
<keyword evidence="1" id="KW-0472">Membrane</keyword>
<sequence length="111" mass="11904">MDVMQTLIETTLAASAALLLVLGLRRPVRAWLGASAAYALWLCVPTALSAVLLEPALLCTYPDAPTRDRDWTGYGCTGAVAEARPVAVTLGWAFTFEVRNGRARVDAARAR</sequence>
<feature type="transmembrane region" description="Helical" evidence="1">
    <location>
        <begin position="6"/>
        <end position="24"/>
    </location>
</feature>
<evidence type="ECO:0000256" key="1">
    <source>
        <dbReference type="SAM" id="Phobius"/>
    </source>
</evidence>
<feature type="domain" description="Peptidase M56" evidence="2">
    <location>
        <begin position="6"/>
        <end position="52"/>
    </location>
</feature>
<evidence type="ECO:0000313" key="3">
    <source>
        <dbReference type="EMBL" id="KAF1686452.1"/>
    </source>
</evidence>
<dbReference type="EMBL" id="MWIP01000006">
    <property type="protein sequence ID" value="KAF1686452.1"/>
    <property type="molecule type" value="Genomic_DNA"/>
</dbReference>
<keyword evidence="4" id="KW-1185">Reference proteome</keyword>
<proteinExistence type="predicted"/>
<evidence type="ECO:0000259" key="2">
    <source>
        <dbReference type="Pfam" id="PF05569"/>
    </source>
</evidence>
<organism evidence="3 4">
    <name type="scientific">Pseudoxanthomonas broegbernensis</name>
    <dbReference type="NCBI Taxonomy" id="83619"/>
    <lineage>
        <taxon>Bacteria</taxon>
        <taxon>Pseudomonadati</taxon>
        <taxon>Pseudomonadota</taxon>
        <taxon>Gammaproteobacteria</taxon>
        <taxon>Lysobacterales</taxon>
        <taxon>Lysobacteraceae</taxon>
        <taxon>Pseudoxanthomonas</taxon>
    </lineage>
</organism>
<accession>A0A7V8GMG2</accession>
<feature type="transmembrane region" description="Helical" evidence="1">
    <location>
        <begin position="31"/>
        <end position="53"/>
    </location>
</feature>
<dbReference type="RefSeq" id="WP_162310924.1">
    <property type="nucleotide sequence ID" value="NZ_JACHGU010000002.1"/>
</dbReference>
<dbReference type="InterPro" id="IPR008756">
    <property type="entry name" value="Peptidase_M56"/>
</dbReference>
<keyword evidence="1" id="KW-0812">Transmembrane</keyword>
<dbReference type="AlphaFoldDB" id="A0A7V8GMG2"/>
<comment type="caution">
    <text evidence="3">The sequence shown here is derived from an EMBL/GenBank/DDBJ whole genome shotgun (WGS) entry which is preliminary data.</text>
</comment>
<dbReference type="Proteomes" id="UP000462066">
    <property type="component" value="Unassembled WGS sequence"/>
</dbReference>